<dbReference type="GO" id="GO:0003729">
    <property type="term" value="F:mRNA binding"/>
    <property type="evidence" value="ECO:0007669"/>
    <property type="project" value="TreeGrafter"/>
</dbReference>
<dbReference type="GO" id="GO:0000184">
    <property type="term" value="P:nuclear-transcribed mRNA catabolic process, nonsense-mediated decay"/>
    <property type="evidence" value="ECO:0007669"/>
    <property type="project" value="UniProtKB-KW"/>
</dbReference>
<dbReference type="Proteomes" id="UP001378592">
    <property type="component" value="Unassembled WGS sequence"/>
</dbReference>
<dbReference type="FunFam" id="3.30.70.330:FF:000717">
    <property type="entry name" value="regulator of nonsense transcripts 3B"/>
    <property type="match status" value="1"/>
</dbReference>
<evidence type="ECO:0000256" key="2">
    <source>
        <dbReference type="ARBA" id="ARBA00005991"/>
    </source>
</evidence>
<comment type="caution">
    <text evidence="7">The sequence shown here is derived from an EMBL/GenBank/DDBJ whole genome shotgun (WGS) entry which is preliminary data.</text>
</comment>
<feature type="compositionally biased region" description="Basic and acidic residues" evidence="5">
    <location>
        <begin position="464"/>
        <end position="475"/>
    </location>
</feature>
<dbReference type="InterPro" id="IPR039722">
    <property type="entry name" value="Upf3"/>
</dbReference>
<dbReference type="GO" id="GO:0045727">
    <property type="term" value="P:positive regulation of translation"/>
    <property type="evidence" value="ECO:0007669"/>
    <property type="project" value="TreeGrafter"/>
</dbReference>
<dbReference type="InterPro" id="IPR012677">
    <property type="entry name" value="Nucleotide-bd_a/b_plait_sf"/>
</dbReference>
<organism evidence="7 8">
    <name type="scientific">Gryllus longicercus</name>
    <dbReference type="NCBI Taxonomy" id="2509291"/>
    <lineage>
        <taxon>Eukaryota</taxon>
        <taxon>Metazoa</taxon>
        <taxon>Ecdysozoa</taxon>
        <taxon>Arthropoda</taxon>
        <taxon>Hexapoda</taxon>
        <taxon>Insecta</taxon>
        <taxon>Pterygota</taxon>
        <taxon>Neoptera</taxon>
        <taxon>Polyneoptera</taxon>
        <taxon>Orthoptera</taxon>
        <taxon>Ensifera</taxon>
        <taxon>Gryllidea</taxon>
        <taxon>Grylloidea</taxon>
        <taxon>Gryllidae</taxon>
        <taxon>Gryllinae</taxon>
        <taxon>Gryllus</taxon>
    </lineage>
</organism>
<protein>
    <recommendedName>
        <fullName evidence="6">UPF3 domain-containing protein</fullName>
    </recommendedName>
</protein>
<feature type="domain" description="UPF3" evidence="6">
    <location>
        <begin position="76"/>
        <end position="236"/>
    </location>
</feature>
<sequence>MSEVEVDEIKNNIQNTLKSKSKESVSDEQGSKSKRVVFQEKPIILNKVSPKISEPTAKSEGIENEKKEKKERNRPPTKVVVRRLPPTMTLETFVDNVSPLPEHDYVYFVRADMSLGTNAFSRAYINFINMDDLLTFYEQFDNYVFMDSKGNEYPAVVEFAPFQRVPKKRPVRKKDPKVGTLKDDPTFMTFVAGLKEKKDTSSVKQASAEHLLALTTEGANKKEVSTPLLEFIKQRRAERQRVREEKREERKRKELERKRIKEEERKRRKDNDSVLKVLRNPEHEDKEETAKNGKERDRNQQIIKKREDERKHREKDRKDKRDLKSRDGPPKTYRDDRQKQVDGRMPRKIIEEQRRKLGGERTLVQNKSELRNNPEYDKTGQTKESDPRKSPGFSRDQDQKKGPNDKYQSHSKDGDRFTREIDGRKNYKENDAKKPEKPQAFVKDNEFKRNNYETRRVSNSFSEGDAKRKPNDNHSKNNVKSNDQQEFKSECSKSQGSEETDRKKWELLGAKPKRLVSEDDVSNLTSENNFNKSKDSSSTDLKENMPDPSIIKLYGIHKPIRIPIEAVKCDTVPGVLLKRRSSLDSDSQHMRSFERMCMKPRRQVSLDSEMFFKNVCVDSSTKTVMLTRSQEFEKRIETMPMTRRSSLDSGDFKKKAMTCERFGSPTGNIMKFKSDLFFRDNERKPFIVSKPPTDTKSDASKASEKQEESKKMSEHEDQKFERNRCDPSKNNENKTESSAGEGNKRDPRAERRIRNKDRPSIEIYRPGMGRFSMQRKEREKNAGVGSSTEQESPSNSPSPTPSSRLINSSKGVKNSQELRSMTFKRSVSREK</sequence>
<feature type="region of interest" description="Disordered" evidence="5">
    <location>
        <begin position="1"/>
        <end position="34"/>
    </location>
</feature>
<keyword evidence="8" id="KW-1185">Reference proteome</keyword>
<accession>A0AAN9Z8M4</accession>
<comment type="similarity">
    <text evidence="2">Belongs to the RENT3 family.</text>
</comment>
<evidence type="ECO:0000256" key="4">
    <source>
        <dbReference type="ARBA" id="ARBA00023242"/>
    </source>
</evidence>
<dbReference type="InterPro" id="IPR005120">
    <property type="entry name" value="UPF3_dom"/>
</dbReference>
<dbReference type="GO" id="GO:0005737">
    <property type="term" value="C:cytoplasm"/>
    <property type="evidence" value="ECO:0007669"/>
    <property type="project" value="TreeGrafter"/>
</dbReference>
<feature type="region of interest" description="Disordered" evidence="5">
    <location>
        <begin position="683"/>
        <end position="831"/>
    </location>
</feature>
<feature type="region of interest" description="Disordered" evidence="5">
    <location>
        <begin position="49"/>
        <end position="76"/>
    </location>
</feature>
<feature type="compositionally biased region" description="Basic and acidic residues" evidence="5">
    <location>
        <begin position="693"/>
        <end position="735"/>
    </location>
</feature>
<evidence type="ECO:0000256" key="5">
    <source>
        <dbReference type="SAM" id="MobiDB-lite"/>
    </source>
</evidence>
<feature type="compositionally biased region" description="Low complexity" evidence="5">
    <location>
        <begin position="786"/>
        <end position="803"/>
    </location>
</feature>
<feature type="compositionally biased region" description="Basic and acidic residues" evidence="5">
    <location>
        <begin position="20"/>
        <end position="31"/>
    </location>
</feature>
<dbReference type="Gene3D" id="3.30.70.330">
    <property type="match status" value="1"/>
</dbReference>
<feature type="compositionally biased region" description="Polar residues" evidence="5">
    <location>
        <begin position="804"/>
        <end position="825"/>
    </location>
</feature>
<dbReference type="GO" id="GO:0005730">
    <property type="term" value="C:nucleolus"/>
    <property type="evidence" value="ECO:0007669"/>
    <property type="project" value="TreeGrafter"/>
</dbReference>
<evidence type="ECO:0000256" key="1">
    <source>
        <dbReference type="ARBA" id="ARBA00004123"/>
    </source>
</evidence>
<evidence type="ECO:0000313" key="8">
    <source>
        <dbReference type="Proteomes" id="UP001378592"/>
    </source>
</evidence>
<comment type="subcellular location">
    <subcellularLocation>
        <location evidence="1">Nucleus</location>
    </subcellularLocation>
</comment>
<evidence type="ECO:0000313" key="7">
    <source>
        <dbReference type="EMBL" id="KAK7866804.1"/>
    </source>
</evidence>
<feature type="compositionally biased region" description="Basic and acidic residues" evidence="5">
    <location>
        <begin position="236"/>
        <end position="359"/>
    </location>
</feature>
<dbReference type="PANTHER" id="PTHR13112:SF0">
    <property type="entry name" value="FI21285P1"/>
    <property type="match status" value="1"/>
</dbReference>
<feature type="compositionally biased region" description="Basic and acidic residues" evidence="5">
    <location>
        <begin position="368"/>
        <end position="456"/>
    </location>
</feature>
<gene>
    <name evidence="7" type="ORF">R5R35_005238</name>
</gene>
<dbReference type="SUPFAM" id="SSF54928">
    <property type="entry name" value="RNA-binding domain, RBD"/>
    <property type="match status" value="1"/>
</dbReference>
<proteinExistence type="inferred from homology"/>
<dbReference type="AlphaFoldDB" id="A0AAN9Z8M4"/>
<feature type="compositionally biased region" description="Basic and acidic residues" evidence="5">
    <location>
        <begin position="60"/>
        <end position="74"/>
    </location>
</feature>
<keyword evidence="4" id="KW-0539">Nucleus</keyword>
<feature type="region of interest" description="Disordered" evidence="5">
    <location>
        <begin position="236"/>
        <end position="544"/>
    </location>
</feature>
<feature type="compositionally biased region" description="Basic and acidic residues" evidence="5">
    <location>
        <begin position="742"/>
        <end position="760"/>
    </location>
</feature>
<evidence type="ECO:0000256" key="3">
    <source>
        <dbReference type="ARBA" id="ARBA00023161"/>
    </source>
</evidence>
<name>A0AAN9Z8M4_9ORTH</name>
<reference evidence="7 8" key="1">
    <citation type="submission" date="2024-03" db="EMBL/GenBank/DDBJ databases">
        <title>The genome assembly and annotation of the cricket Gryllus longicercus Weissman &amp; Gray.</title>
        <authorList>
            <person name="Szrajer S."/>
            <person name="Gray D."/>
            <person name="Ylla G."/>
        </authorList>
    </citation>
    <scope>NUCLEOTIDE SEQUENCE [LARGE SCALE GENOMIC DNA]</scope>
    <source>
        <strain evidence="7">DAG 2021-001</strain>
        <tissue evidence="7">Whole body minus gut</tissue>
    </source>
</reference>
<dbReference type="EMBL" id="JAZDUA010000135">
    <property type="protein sequence ID" value="KAK7866804.1"/>
    <property type="molecule type" value="Genomic_DNA"/>
</dbReference>
<keyword evidence="3" id="KW-0866">Nonsense-mediated mRNA decay</keyword>
<evidence type="ECO:0000259" key="6">
    <source>
        <dbReference type="Pfam" id="PF03467"/>
    </source>
</evidence>
<dbReference type="PANTHER" id="PTHR13112">
    <property type="entry name" value="UPF3 REGULATOR OF NONSENSE TRANSCRIPTS-LIKE PROTEIN"/>
    <property type="match status" value="1"/>
</dbReference>
<dbReference type="InterPro" id="IPR035979">
    <property type="entry name" value="RBD_domain_sf"/>
</dbReference>
<feature type="compositionally biased region" description="Polar residues" evidence="5">
    <location>
        <begin position="522"/>
        <end position="531"/>
    </location>
</feature>
<dbReference type="Pfam" id="PF03467">
    <property type="entry name" value="Smg4_UPF3"/>
    <property type="match status" value="1"/>
</dbReference>
<feature type="compositionally biased region" description="Basic and acidic residues" evidence="5">
    <location>
        <begin position="532"/>
        <end position="544"/>
    </location>
</feature>